<keyword evidence="3" id="KW-1185">Reference proteome</keyword>
<feature type="compositionally biased region" description="Low complexity" evidence="1">
    <location>
        <begin position="91"/>
        <end position="108"/>
    </location>
</feature>
<feature type="compositionally biased region" description="Polar residues" evidence="1">
    <location>
        <begin position="111"/>
        <end position="131"/>
    </location>
</feature>
<feature type="region of interest" description="Disordered" evidence="1">
    <location>
        <begin position="1"/>
        <end position="209"/>
    </location>
</feature>
<reference evidence="3" key="1">
    <citation type="submission" date="2015-07" db="EMBL/GenBank/DDBJ databases">
        <authorList>
            <person name="Rodrigo-Torres Lidia"/>
            <person name="Arahal R.David."/>
        </authorList>
    </citation>
    <scope>NUCLEOTIDE SEQUENCE [LARGE SCALE GENOMIC DNA]</scope>
    <source>
        <strain evidence="3">CECT 5112</strain>
    </source>
</reference>
<protein>
    <submittedName>
        <fullName evidence="2">SprA-related family protein</fullName>
    </submittedName>
</protein>
<name>A0A0M7AD53_9HYPH</name>
<feature type="compositionally biased region" description="Polar residues" evidence="1">
    <location>
        <begin position="267"/>
        <end position="284"/>
    </location>
</feature>
<evidence type="ECO:0000313" key="2">
    <source>
        <dbReference type="EMBL" id="CTQ72150.1"/>
    </source>
</evidence>
<dbReference type="InterPro" id="IPR021973">
    <property type="entry name" value="SprA-related"/>
</dbReference>
<evidence type="ECO:0000256" key="1">
    <source>
        <dbReference type="SAM" id="MobiDB-lite"/>
    </source>
</evidence>
<feature type="compositionally biased region" description="Basic and acidic residues" evidence="1">
    <location>
        <begin position="145"/>
        <end position="167"/>
    </location>
</feature>
<proteinExistence type="predicted"/>
<accession>A0A0M7AD53</accession>
<feature type="compositionally biased region" description="Basic and acidic residues" evidence="1">
    <location>
        <begin position="250"/>
        <end position="261"/>
    </location>
</feature>
<dbReference type="OrthoDB" id="9812722at2"/>
<dbReference type="RefSeq" id="WP_055672562.1">
    <property type="nucleotide sequence ID" value="NZ_CXWD01000012.1"/>
</dbReference>
<sequence>MIGALLSNTPANLLRSSGVAGDAAPGSEEITQNRDGSAVRDSQASPRAVAVRAGAAPILTPQAILALQEADESDAPARRKSQAEPSSDGRQSSAESDQDQAQSSDSAALKSANTQLPANPASSAQEATQQTETDDDANGDGLTEAEEKQVQELKQRDREVRAHEQAHARVGGAYASAPTYTFQQGPDGKRYAVGGEVQIDTSTERTPEATIRKMRVVISAALAPAEPSGQDLKVAQQARSQLSEAQAELRQQKLEELRGDGTDETSEVSGAENSSATRKNSSENVAGANEAESLSTANSGNEDDSGSSTRNRPDTSAIEAYQAALERANDLQQAAGSLFA</sequence>
<organism evidence="2 3">
    <name type="scientific">Roseibium alexandrii</name>
    <dbReference type="NCBI Taxonomy" id="388408"/>
    <lineage>
        <taxon>Bacteria</taxon>
        <taxon>Pseudomonadati</taxon>
        <taxon>Pseudomonadota</taxon>
        <taxon>Alphaproteobacteria</taxon>
        <taxon>Hyphomicrobiales</taxon>
        <taxon>Stappiaceae</taxon>
        <taxon>Roseibium</taxon>
    </lineage>
</organism>
<feature type="region of interest" description="Disordered" evidence="1">
    <location>
        <begin position="226"/>
        <end position="319"/>
    </location>
</feature>
<feature type="compositionally biased region" description="Low complexity" evidence="1">
    <location>
        <begin position="44"/>
        <end position="57"/>
    </location>
</feature>
<dbReference type="Proteomes" id="UP000053235">
    <property type="component" value="Unassembled WGS sequence"/>
</dbReference>
<evidence type="ECO:0000313" key="3">
    <source>
        <dbReference type="Proteomes" id="UP000053235"/>
    </source>
</evidence>
<gene>
    <name evidence="2" type="ORF">LAX5112_03071</name>
</gene>
<dbReference type="STRING" id="388408.LAX5112_03071"/>
<dbReference type="AlphaFoldDB" id="A0A0M7AD53"/>
<feature type="compositionally biased region" description="Polar residues" evidence="1">
    <location>
        <begin position="1"/>
        <end position="15"/>
    </location>
</feature>
<dbReference type="EMBL" id="CXWD01000012">
    <property type="protein sequence ID" value="CTQ72150.1"/>
    <property type="molecule type" value="Genomic_DNA"/>
</dbReference>
<feature type="compositionally biased region" description="Polar residues" evidence="1">
    <location>
        <begin position="292"/>
        <end position="310"/>
    </location>
</feature>
<dbReference type="Pfam" id="PF12118">
    <property type="entry name" value="SprA-related"/>
    <property type="match status" value="1"/>
</dbReference>
<feature type="compositionally biased region" description="Polar residues" evidence="1">
    <location>
        <begin position="29"/>
        <end position="43"/>
    </location>
</feature>